<accession>A0A364NVZ7</accession>
<protein>
    <submittedName>
        <fullName evidence="1">Uncharacterized protein</fullName>
    </submittedName>
</protein>
<keyword evidence="2" id="KW-1185">Reference proteome</keyword>
<dbReference type="AlphaFoldDB" id="A0A364NVZ7"/>
<dbReference type="EMBL" id="PGTO01000013">
    <property type="protein sequence ID" value="RAU21075.1"/>
    <property type="molecule type" value="Genomic_DNA"/>
</dbReference>
<reference evidence="1 2" key="1">
    <citation type="submission" date="2017-11" db="EMBL/GenBank/DDBJ databases">
        <title>Draft genome sequence of magnetotactic bacterium Magnetospirillum kuznetsovii LBB-42.</title>
        <authorList>
            <person name="Grouzdev D.S."/>
            <person name="Rysina M.S."/>
            <person name="Baslerov R.V."/>
            <person name="Koziaeva V."/>
        </authorList>
    </citation>
    <scope>NUCLEOTIDE SEQUENCE [LARGE SCALE GENOMIC DNA]</scope>
    <source>
        <strain evidence="1 2">LBB-42</strain>
    </source>
</reference>
<dbReference type="Gene3D" id="1.10.530.10">
    <property type="match status" value="1"/>
</dbReference>
<organism evidence="1 2">
    <name type="scientific">Paramagnetospirillum kuznetsovii</name>
    <dbReference type="NCBI Taxonomy" id="2053833"/>
    <lineage>
        <taxon>Bacteria</taxon>
        <taxon>Pseudomonadati</taxon>
        <taxon>Pseudomonadota</taxon>
        <taxon>Alphaproteobacteria</taxon>
        <taxon>Rhodospirillales</taxon>
        <taxon>Magnetospirillaceae</taxon>
        <taxon>Paramagnetospirillum</taxon>
    </lineage>
</organism>
<sequence length="797" mass="85099">MPTVPINSATGFNQTVAPEAALQPTQSISTSADMFGAGVGQSLIGVGQTLGQTGNMLEKHAVQMQNDVNVSFTKDAVLAANQKIQDLLYSTKPDSPGYLTTQGRTALDARADTEQNLMKIRSDALGAIGNPEVKKMVDQELLRRLEVAQTSIGSHAQHQQKNYWNETSQATIQAAKSNAMTDPLNPTNVASAESDIMHEVAQQSSRAGMSPEIDPATGTIVKDTPEAQAYRHTLYQTHISDMYTGMTNRIADMPESSGGGVDAARKFYNSNIAKFTGQDMEKVEKSLGPKTAAVDADALVASVQSGSHQAVTKATVQSADAAGVDPKLAATTMGIESSFGRDPKAGANVYQVQNDTFKGLGGDMSKRGDPTEEQRVGMLALKKAQAVAGEAIGGKPENWQTYLVFQQGVGGGPALLNAKTGENAIDVLTPVYGDKGKATAAIVKNGGTLNMTAQDFCDLIQKKYSNIEGNLDLAKQTDAPTAPVNMPTDPAEALRLRAQQLPGQLAAIESSPAPQRVKDMARNSLIAKFNSDRAALNASQAATYEQAYKALSQPGAKMADVVSMQNQMSPEQWSALGNYLVGKEKDKGYGDGFQSLVLRAASKGGDRLTDPQEVWKAYSEGHLTYPGAKELLSAIGTAGKPDAAAESDMKARAIDQAKTDLSFEADNGFYKIRDPNGMKAFNTQFIPSFYKAYQEGRDAGKSPHQLLSPDSPDYIVGKLVSAYKRTPQQMMQDQMSANAEVPHPQSGVAAKKIDQITDPDELKQWVRATGKKQEGIQRAVQLGLIQAPKPDIAPPVR</sequence>
<gene>
    <name evidence="1" type="ORF">CU669_15065</name>
</gene>
<dbReference type="RefSeq" id="WP_112146156.1">
    <property type="nucleotide sequence ID" value="NZ_PGTO01000013.1"/>
</dbReference>
<name>A0A364NVZ7_9PROT</name>
<dbReference type="Proteomes" id="UP000251075">
    <property type="component" value="Unassembled WGS sequence"/>
</dbReference>
<evidence type="ECO:0000313" key="2">
    <source>
        <dbReference type="Proteomes" id="UP000251075"/>
    </source>
</evidence>
<dbReference type="OrthoDB" id="8421800at2"/>
<evidence type="ECO:0000313" key="1">
    <source>
        <dbReference type="EMBL" id="RAU21075.1"/>
    </source>
</evidence>
<proteinExistence type="predicted"/>
<comment type="caution">
    <text evidence="1">The sequence shown here is derived from an EMBL/GenBank/DDBJ whole genome shotgun (WGS) entry which is preliminary data.</text>
</comment>